<evidence type="ECO:0000256" key="7">
    <source>
        <dbReference type="SAM" id="Phobius"/>
    </source>
</evidence>
<gene>
    <name evidence="9" type="primary">atp8</name>
</gene>
<dbReference type="InterPro" id="IPR003319">
    <property type="entry name" value="YMF19-like_N"/>
</dbReference>
<dbReference type="RefSeq" id="YP_010131910.1">
    <property type="nucleotide sequence ID" value="NC_056371.1"/>
</dbReference>
<protein>
    <submittedName>
        <fullName evidence="9">ATP synthase F0 subunit 8</fullName>
    </submittedName>
</protein>
<evidence type="ECO:0000256" key="2">
    <source>
        <dbReference type="ARBA" id="ARBA00022692"/>
    </source>
</evidence>
<evidence type="ECO:0000256" key="3">
    <source>
        <dbReference type="ARBA" id="ARBA00022989"/>
    </source>
</evidence>
<evidence type="ECO:0000259" key="8">
    <source>
        <dbReference type="Pfam" id="PF02326"/>
    </source>
</evidence>
<dbReference type="AlphaFoldDB" id="A0A7T4WR35"/>
<dbReference type="Pfam" id="PF02326">
    <property type="entry name" value="YMF19"/>
    <property type="match status" value="1"/>
</dbReference>
<evidence type="ECO:0000256" key="6">
    <source>
        <dbReference type="ARBA" id="ARBA00023310"/>
    </source>
</evidence>
<keyword evidence="5 7" id="KW-0472">Membrane</keyword>
<dbReference type="GO" id="GO:0006754">
    <property type="term" value="P:ATP biosynthetic process"/>
    <property type="evidence" value="ECO:0007669"/>
    <property type="project" value="UniProtKB-KW"/>
</dbReference>
<keyword evidence="3 7" id="KW-1133">Transmembrane helix</keyword>
<sequence>MPQFDILTIGAQVFGLLVTLLLFYYLSIKTFIPLFVEIKKLRIKKLNHNSQLVLSIDNDLKNSVTLLETSYEKFLNSKKI</sequence>
<keyword evidence="2 7" id="KW-0812">Transmembrane</keyword>
<dbReference type="GeneID" id="65341435"/>
<evidence type="ECO:0000256" key="5">
    <source>
        <dbReference type="ARBA" id="ARBA00023136"/>
    </source>
</evidence>
<keyword evidence="6" id="KW-0066">ATP synthesis</keyword>
<organism evidence="9">
    <name type="scientific">Trieres regia</name>
    <dbReference type="NCBI Taxonomy" id="1335017"/>
    <lineage>
        <taxon>Eukaryota</taxon>
        <taxon>Sar</taxon>
        <taxon>Stramenopiles</taxon>
        <taxon>Ochrophyta</taxon>
        <taxon>Bacillariophyta</taxon>
        <taxon>Mediophyceae</taxon>
        <taxon>Biddulphiophycidae</taxon>
        <taxon>Eupodiscales</taxon>
        <taxon>Parodontellaceae</taxon>
        <taxon>Trieres</taxon>
    </lineage>
</organism>
<evidence type="ECO:0000313" key="9">
    <source>
        <dbReference type="EMBL" id="QQD79289.1"/>
    </source>
</evidence>
<evidence type="ECO:0000256" key="1">
    <source>
        <dbReference type="ARBA" id="ARBA00004325"/>
    </source>
</evidence>
<reference evidence="9" key="1">
    <citation type="journal article" date="2021" name="J. Appl. Phycol.">
        <title>Mitochondrial genome of the harmful algal bloom species Odontella regia (Mediophyceae, Bacillariophyta).</title>
        <authorList>
            <person name="Wang Y."/>
            <person name="Chen Y."/>
            <person name="Wang J."/>
            <person name="Liu F."/>
            <person name="Chen N."/>
        </authorList>
    </citation>
    <scope>NUCLEOTIDE SEQUENCE</scope>
</reference>
<proteinExistence type="predicted"/>
<feature type="transmembrane region" description="Helical" evidence="7">
    <location>
        <begin position="6"/>
        <end position="26"/>
    </location>
</feature>
<comment type="subcellular location">
    <subcellularLocation>
        <location evidence="1">Mitochondrion membrane</location>
    </subcellularLocation>
</comment>
<dbReference type="GO" id="GO:0031966">
    <property type="term" value="C:mitochondrial membrane"/>
    <property type="evidence" value="ECO:0007669"/>
    <property type="project" value="UniProtKB-SubCell"/>
</dbReference>
<keyword evidence="4 9" id="KW-0496">Mitochondrion</keyword>
<evidence type="ECO:0000256" key="4">
    <source>
        <dbReference type="ARBA" id="ARBA00023128"/>
    </source>
</evidence>
<geneLocation type="mitochondrion" evidence="9"/>
<accession>A0A7T4WR35</accession>
<feature type="domain" description="ATP synthase YMF19-like N-terminal" evidence="8">
    <location>
        <begin position="2"/>
        <end position="65"/>
    </location>
</feature>
<dbReference type="EMBL" id="MW018491">
    <property type="protein sequence ID" value="QQD79289.1"/>
    <property type="molecule type" value="Genomic_DNA"/>
</dbReference>
<name>A0A7T4WR35_9STRA</name>